<dbReference type="InterPro" id="IPR036513">
    <property type="entry name" value="STAS_dom_sf"/>
</dbReference>
<protein>
    <submittedName>
        <fullName evidence="3">Unannotated protein</fullName>
    </submittedName>
</protein>
<sequence>MELIGHLTSLGTSPVLHLDGEIDLSTVPQLHDHLARAMSLHIGHTLFVDLDGVAALDDTGLGVLLGAAGRCREQHGELVLVCTAERLVARFKLTGLDRAIQVVARVSSPVLTD</sequence>
<evidence type="ECO:0000313" key="5">
    <source>
        <dbReference type="EMBL" id="CAB4835576.1"/>
    </source>
</evidence>
<reference evidence="3" key="1">
    <citation type="submission" date="2020-05" db="EMBL/GenBank/DDBJ databases">
        <authorList>
            <person name="Chiriac C."/>
            <person name="Salcher M."/>
            <person name="Ghai R."/>
            <person name="Kavagutti S V."/>
        </authorList>
    </citation>
    <scope>NUCLEOTIDE SEQUENCE</scope>
</reference>
<dbReference type="EMBL" id="CAFBMT010000004">
    <property type="protein sequence ID" value="CAB4922964.1"/>
    <property type="molecule type" value="Genomic_DNA"/>
</dbReference>
<evidence type="ECO:0000313" key="7">
    <source>
        <dbReference type="EMBL" id="CAB4922964.1"/>
    </source>
</evidence>
<gene>
    <name evidence="4" type="ORF">UFOPK2656_01406</name>
    <name evidence="5" type="ORF">UFOPK3099_02813</name>
    <name evidence="6" type="ORF">UFOPK3267_00571</name>
    <name evidence="7" type="ORF">UFOPK3651_00977</name>
    <name evidence="8" type="ORF">UFOPK3931_00374</name>
    <name evidence="3" type="ORF">UFOPK4189_00848</name>
</gene>
<dbReference type="EMBL" id="CAFBIY010000020">
    <property type="protein sequence ID" value="CAB4847862.1"/>
    <property type="molecule type" value="Genomic_DNA"/>
</dbReference>
<evidence type="ECO:0000313" key="8">
    <source>
        <dbReference type="EMBL" id="CAB4974070.1"/>
    </source>
</evidence>
<evidence type="ECO:0000259" key="2">
    <source>
        <dbReference type="PROSITE" id="PS50801"/>
    </source>
</evidence>
<dbReference type="EMBL" id="CAESGF010000004">
    <property type="protein sequence ID" value="CAB4363071.1"/>
    <property type="molecule type" value="Genomic_DNA"/>
</dbReference>
<evidence type="ECO:0000313" key="3">
    <source>
        <dbReference type="EMBL" id="CAB4363071.1"/>
    </source>
</evidence>
<dbReference type="SUPFAM" id="SSF52091">
    <property type="entry name" value="SpoIIaa-like"/>
    <property type="match status" value="1"/>
</dbReference>
<dbReference type="InterPro" id="IPR003658">
    <property type="entry name" value="Anti-sigma_ant"/>
</dbReference>
<name>A0A6J6A1P9_9ZZZZ</name>
<dbReference type="AlphaFoldDB" id="A0A6J6A1P9"/>
<accession>A0A6J6A1P9</accession>
<dbReference type="CDD" id="cd07043">
    <property type="entry name" value="STAS_anti-anti-sigma_factors"/>
    <property type="match status" value="1"/>
</dbReference>
<dbReference type="EMBL" id="CAEZYF010000007">
    <property type="protein sequence ID" value="CAB4721822.1"/>
    <property type="molecule type" value="Genomic_DNA"/>
</dbReference>
<evidence type="ECO:0000313" key="4">
    <source>
        <dbReference type="EMBL" id="CAB4721822.1"/>
    </source>
</evidence>
<comment type="similarity">
    <text evidence="1">Belongs to the anti-sigma-factor antagonist family.</text>
</comment>
<feature type="domain" description="STAS" evidence="2">
    <location>
        <begin position="15"/>
        <end position="113"/>
    </location>
</feature>
<dbReference type="NCBIfam" id="TIGR00377">
    <property type="entry name" value="ant_ant_sig"/>
    <property type="match status" value="1"/>
</dbReference>
<dbReference type="EMBL" id="CAFBOL010000005">
    <property type="protein sequence ID" value="CAB4974070.1"/>
    <property type="molecule type" value="Genomic_DNA"/>
</dbReference>
<dbReference type="Pfam" id="PF01740">
    <property type="entry name" value="STAS"/>
    <property type="match status" value="1"/>
</dbReference>
<dbReference type="PANTHER" id="PTHR33495">
    <property type="entry name" value="ANTI-SIGMA FACTOR ANTAGONIST TM_1081-RELATED-RELATED"/>
    <property type="match status" value="1"/>
</dbReference>
<dbReference type="EMBL" id="CAFAAV010000319">
    <property type="protein sequence ID" value="CAB4835576.1"/>
    <property type="molecule type" value="Genomic_DNA"/>
</dbReference>
<evidence type="ECO:0000256" key="1">
    <source>
        <dbReference type="ARBA" id="ARBA00009013"/>
    </source>
</evidence>
<evidence type="ECO:0000313" key="6">
    <source>
        <dbReference type="EMBL" id="CAB4847862.1"/>
    </source>
</evidence>
<dbReference type="InterPro" id="IPR002645">
    <property type="entry name" value="STAS_dom"/>
</dbReference>
<dbReference type="GO" id="GO:0043856">
    <property type="term" value="F:anti-sigma factor antagonist activity"/>
    <property type="evidence" value="ECO:0007669"/>
    <property type="project" value="InterPro"/>
</dbReference>
<dbReference type="PROSITE" id="PS50801">
    <property type="entry name" value="STAS"/>
    <property type="match status" value="1"/>
</dbReference>
<proteinExistence type="inferred from homology"/>
<dbReference type="PANTHER" id="PTHR33495:SF2">
    <property type="entry name" value="ANTI-SIGMA FACTOR ANTAGONIST TM_1081-RELATED"/>
    <property type="match status" value="1"/>
</dbReference>
<dbReference type="Gene3D" id="3.30.750.24">
    <property type="entry name" value="STAS domain"/>
    <property type="match status" value="1"/>
</dbReference>
<organism evidence="3">
    <name type="scientific">freshwater metagenome</name>
    <dbReference type="NCBI Taxonomy" id="449393"/>
    <lineage>
        <taxon>unclassified sequences</taxon>
        <taxon>metagenomes</taxon>
        <taxon>ecological metagenomes</taxon>
    </lineage>
</organism>